<organism evidence="2">
    <name type="scientific">Hexamita inflata</name>
    <dbReference type="NCBI Taxonomy" id="28002"/>
    <lineage>
        <taxon>Eukaryota</taxon>
        <taxon>Metamonada</taxon>
        <taxon>Diplomonadida</taxon>
        <taxon>Hexamitidae</taxon>
        <taxon>Hexamitinae</taxon>
        <taxon>Hexamita</taxon>
    </lineage>
</organism>
<accession>A0AA86P080</accession>
<keyword evidence="4" id="KW-1185">Reference proteome</keyword>
<evidence type="ECO:0000313" key="3">
    <source>
        <dbReference type="EMBL" id="CAL6015753.1"/>
    </source>
</evidence>
<protein>
    <recommendedName>
        <fullName evidence="1">FHA domain-containing protein</fullName>
    </recommendedName>
</protein>
<dbReference type="Proteomes" id="UP001642409">
    <property type="component" value="Unassembled WGS sequence"/>
</dbReference>
<gene>
    <name evidence="2" type="ORF">HINF_LOCUS17697</name>
    <name evidence="3" type="ORF">HINF_LOCUS25141</name>
</gene>
<dbReference type="EMBL" id="CATOUU010000444">
    <property type="protein sequence ID" value="CAI9930052.1"/>
    <property type="molecule type" value="Genomic_DNA"/>
</dbReference>
<sequence length="117" mass="12948">MLCSLTSTAPPLKINVLHTPFTIGSSAESSLQLSSQLEPVHFAIIQEGNQFFLASNAQVIVDGVIIDRFTPRIIIQNGSQINFGEFEFVFNSTGTGKMKDARETVHLRYQMVCKSLE</sequence>
<reference evidence="2" key="1">
    <citation type="submission" date="2023-06" db="EMBL/GenBank/DDBJ databases">
        <authorList>
            <person name="Kurt Z."/>
        </authorList>
    </citation>
    <scope>NUCLEOTIDE SEQUENCE</scope>
</reference>
<dbReference type="EMBL" id="CAXDID020000074">
    <property type="protein sequence ID" value="CAL6015753.1"/>
    <property type="molecule type" value="Genomic_DNA"/>
</dbReference>
<dbReference type="AlphaFoldDB" id="A0AA86P080"/>
<reference evidence="3 4" key="2">
    <citation type="submission" date="2024-07" db="EMBL/GenBank/DDBJ databases">
        <authorList>
            <person name="Akdeniz Z."/>
        </authorList>
    </citation>
    <scope>NUCLEOTIDE SEQUENCE [LARGE SCALE GENOMIC DNA]</scope>
</reference>
<dbReference type="Pfam" id="PF00498">
    <property type="entry name" value="FHA"/>
    <property type="match status" value="1"/>
</dbReference>
<evidence type="ECO:0000313" key="2">
    <source>
        <dbReference type="EMBL" id="CAI9930052.1"/>
    </source>
</evidence>
<dbReference type="InterPro" id="IPR008984">
    <property type="entry name" value="SMAD_FHA_dom_sf"/>
</dbReference>
<feature type="domain" description="FHA" evidence="1">
    <location>
        <begin position="22"/>
        <end position="84"/>
    </location>
</feature>
<name>A0AA86P080_9EUKA</name>
<dbReference type="Gene3D" id="2.60.200.20">
    <property type="match status" value="1"/>
</dbReference>
<proteinExistence type="predicted"/>
<dbReference type="CDD" id="cd00060">
    <property type="entry name" value="FHA"/>
    <property type="match status" value="1"/>
</dbReference>
<evidence type="ECO:0000313" key="4">
    <source>
        <dbReference type="Proteomes" id="UP001642409"/>
    </source>
</evidence>
<dbReference type="SUPFAM" id="SSF49879">
    <property type="entry name" value="SMAD/FHA domain"/>
    <property type="match status" value="1"/>
</dbReference>
<dbReference type="InterPro" id="IPR000253">
    <property type="entry name" value="FHA_dom"/>
</dbReference>
<evidence type="ECO:0000259" key="1">
    <source>
        <dbReference type="Pfam" id="PF00498"/>
    </source>
</evidence>
<comment type="caution">
    <text evidence="2">The sequence shown here is derived from an EMBL/GenBank/DDBJ whole genome shotgun (WGS) entry which is preliminary data.</text>
</comment>